<evidence type="ECO:0000256" key="9">
    <source>
        <dbReference type="ARBA" id="ARBA00023211"/>
    </source>
</evidence>
<comment type="similarity">
    <text evidence="10">Belongs to the LpxH family.</text>
</comment>
<evidence type="ECO:0000256" key="10">
    <source>
        <dbReference type="HAMAP-Rule" id="MF_00575"/>
    </source>
</evidence>
<dbReference type="GO" id="GO:0008758">
    <property type="term" value="F:UDP-2,3-diacylglucosamine hydrolase activity"/>
    <property type="evidence" value="ECO:0007669"/>
    <property type="project" value="UniProtKB-UniRule"/>
</dbReference>
<evidence type="ECO:0000256" key="7">
    <source>
        <dbReference type="ARBA" id="ARBA00023098"/>
    </source>
</evidence>
<dbReference type="EC" id="3.6.1.54" evidence="10"/>
<dbReference type="GO" id="GO:0019897">
    <property type="term" value="C:extrinsic component of plasma membrane"/>
    <property type="evidence" value="ECO:0007669"/>
    <property type="project" value="UniProtKB-UniRule"/>
</dbReference>
<evidence type="ECO:0000313" key="13">
    <source>
        <dbReference type="Proteomes" id="UP000253032"/>
    </source>
</evidence>
<dbReference type="InterPro" id="IPR004843">
    <property type="entry name" value="Calcineurin-like_PHP"/>
</dbReference>
<comment type="cofactor">
    <cofactor evidence="10">
        <name>Mn(2+)</name>
        <dbReference type="ChEBI" id="CHEBI:29035"/>
    </cofactor>
    <text evidence="10">Binds 2 Mn(2+) ions per subunit in a binuclear metal center.</text>
</comment>
<feature type="binding site" evidence="10">
    <location>
        <position position="10"/>
    </location>
    <ligand>
        <name>Mn(2+)</name>
        <dbReference type="ChEBI" id="CHEBI:29035"/>
        <label>1</label>
    </ligand>
</feature>
<keyword evidence="5 10" id="KW-0479">Metal-binding</keyword>
<dbReference type="Gene3D" id="3.60.21.10">
    <property type="match status" value="1"/>
</dbReference>
<evidence type="ECO:0000256" key="3">
    <source>
        <dbReference type="ARBA" id="ARBA00022519"/>
    </source>
</evidence>
<feature type="binding site" evidence="10">
    <location>
        <position position="122"/>
    </location>
    <ligand>
        <name>substrate</name>
    </ligand>
</feature>
<comment type="subcellular location">
    <subcellularLocation>
        <location evidence="10">Cell inner membrane</location>
        <topology evidence="10">Peripheral membrane protein</topology>
        <orientation evidence="10">Cytoplasmic side</orientation>
    </subcellularLocation>
</comment>
<comment type="pathway">
    <text evidence="10">Glycolipid biosynthesis; lipid IV(A) biosynthesis; lipid IV(A) from (3R)-3-hydroxytetradecanoyl-[acyl-carrier-protein] and UDP-N-acetyl-alpha-D-glucosamine: step 4/6.</text>
</comment>
<feature type="binding site" evidence="10">
    <location>
        <position position="79"/>
    </location>
    <ligand>
        <name>Mn(2+)</name>
        <dbReference type="ChEBI" id="CHEBI:29035"/>
        <label>2</label>
    </ligand>
</feature>
<evidence type="ECO:0000256" key="2">
    <source>
        <dbReference type="ARBA" id="ARBA00022516"/>
    </source>
</evidence>
<dbReference type="EMBL" id="QOPC01000017">
    <property type="protein sequence ID" value="RCL37819.1"/>
    <property type="molecule type" value="Genomic_DNA"/>
</dbReference>
<dbReference type="UniPathway" id="UPA00359">
    <property type="reaction ID" value="UER00480"/>
</dbReference>
<dbReference type="AlphaFoldDB" id="A0A368BKH6"/>
<dbReference type="InterPro" id="IPR010138">
    <property type="entry name" value="UDP-diacylglucosamine_Hdrlase"/>
</dbReference>
<feature type="binding site" evidence="10">
    <location>
        <position position="41"/>
    </location>
    <ligand>
        <name>Mn(2+)</name>
        <dbReference type="ChEBI" id="CHEBI:29035"/>
        <label>2</label>
    </ligand>
</feature>
<feature type="domain" description="Calcineurin-like phosphoesterase" evidence="11">
    <location>
        <begin position="1"/>
        <end position="199"/>
    </location>
</feature>
<evidence type="ECO:0000256" key="6">
    <source>
        <dbReference type="ARBA" id="ARBA00022801"/>
    </source>
</evidence>
<gene>
    <name evidence="10" type="primary">lpxH</name>
    <name evidence="12" type="ORF">DBW98_03430</name>
</gene>
<keyword evidence="2 10" id="KW-0444">Lipid biosynthesis</keyword>
<sequence length="236" mass="27495">MKLGFISDLHLSENMPSITEGFFDFLHTASQELSHLYILGDLFESWIGDDDDSEYALKVIKKINHASRNGLEIFFIHGNRDFLCGQEFALRSNLTLLPDPFFINFFDQKIALSHGDDFCTNDHQYIEFKKEVRSQKWQDTFLKKTLDERLKIASNMRDASQTNNSGKDMSIMDVTTSAIDEFFVKHQIDLLIHGHTHRPKIHHNDVGTRVVLGDWHETGWCLFLDQEQQELKEFKL</sequence>
<feature type="binding site" evidence="10">
    <location>
        <position position="167"/>
    </location>
    <ligand>
        <name>substrate</name>
    </ligand>
</feature>
<dbReference type="NCBIfam" id="NF003743">
    <property type="entry name" value="PRK05340.1"/>
    <property type="match status" value="1"/>
</dbReference>
<dbReference type="NCBIfam" id="TIGR01854">
    <property type="entry name" value="lipid_A_lpxH"/>
    <property type="match status" value="1"/>
</dbReference>
<keyword evidence="7 10" id="KW-0443">Lipid metabolism</keyword>
<keyword evidence="4 10" id="KW-0441">Lipid A biosynthesis</keyword>
<keyword evidence="8 10" id="KW-0472">Membrane</keyword>
<feature type="binding site" evidence="10">
    <location>
        <position position="41"/>
    </location>
    <ligand>
        <name>Mn(2+)</name>
        <dbReference type="ChEBI" id="CHEBI:29035"/>
        <label>1</label>
    </ligand>
</feature>
<feature type="binding site" evidence="10">
    <location>
        <position position="8"/>
    </location>
    <ligand>
        <name>Mn(2+)</name>
        <dbReference type="ChEBI" id="CHEBI:29035"/>
        <label>1</label>
    </ligand>
</feature>
<feature type="binding site" evidence="10">
    <location>
        <position position="195"/>
    </location>
    <ligand>
        <name>substrate</name>
    </ligand>
</feature>
<dbReference type="GO" id="GO:0005737">
    <property type="term" value="C:cytoplasm"/>
    <property type="evidence" value="ECO:0007669"/>
    <property type="project" value="InterPro"/>
</dbReference>
<feature type="binding site" evidence="10">
    <location>
        <position position="160"/>
    </location>
    <ligand>
        <name>substrate</name>
    </ligand>
</feature>
<evidence type="ECO:0000256" key="5">
    <source>
        <dbReference type="ARBA" id="ARBA00022723"/>
    </source>
</evidence>
<comment type="catalytic activity">
    <reaction evidence="10">
        <text>UDP-2-N,3-O-bis[(3R)-3-hydroxytetradecanoyl]-alpha-D-glucosamine + H2O = 2-N,3-O-bis[(3R)-3-hydroxytetradecanoyl]-alpha-D-glucosaminyl 1-phosphate + UMP + 2 H(+)</text>
        <dbReference type="Rhea" id="RHEA:25213"/>
        <dbReference type="ChEBI" id="CHEBI:15377"/>
        <dbReference type="ChEBI" id="CHEBI:15378"/>
        <dbReference type="ChEBI" id="CHEBI:57865"/>
        <dbReference type="ChEBI" id="CHEBI:57957"/>
        <dbReference type="ChEBI" id="CHEBI:78847"/>
        <dbReference type="EC" id="3.6.1.54"/>
    </reaction>
</comment>
<comment type="caution">
    <text evidence="12">The sequence shown here is derived from an EMBL/GenBank/DDBJ whole genome shotgun (WGS) entry which is preliminary data.</text>
</comment>
<evidence type="ECO:0000256" key="1">
    <source>
        <dbReference type="ARBA" id="ARBA00022475"/>
    </source>
</evidence>
<evidence type="ECO:0000313" key="12">
    <source>
        <dbReference type="EMBL" id="RCL37819.1"/>
    </source>
</evidence>
<dbReference type="Pfam" id="PF00149">
    <property type="entry name" value="Metallophos"/>
    <property type="match status" value="1"/>
</dbReference>
<dbReference type="InterPro" id="IPR043461">
    <property type="entry name" value="LpxH-like"/>
</dbReference>
<dbReference type="CDD" id="cd07398">
    <property type="entry name" value="MPP_YbbF-LpxH"/>
    <property type="match status" value="1"/>
</dbReference>
<feature type="binding site" evidence="10">
    <location>
        <begin position="79"/>
        <end position="80"/>
    </location>
    <ligand>
        <name>substrate</name>
    </ligand>
</feature>
<organism evidence="12 13">
    <name type="scientific">SAR86 cluster bacterium</name>
    <dbReference type="NCBI Taxonomy" id="2030880"/>
    <lineage>
        <taxon>Bacteria</taxon>
        <taxon>Pseudomonadati</taxon>
        <taxon>Pseudomonadota</taxon>
        <taxon>Gammaproteobacteria</taxon>
        <taxon>SAR86 cluster</taxon>
    </lineage>
</organism>
<name>A0A368BKH6_9GAMM</name>
<accession>A0A368BKH6</accession>
<dbReference type="Proteomes" id="UP000253032">
    <property type="component" value="Unassembled WGS sequence"/>
</dbReference>
<evidence type="ECO:0000256" key="8">
    <source>
        <dbReference type="ARBA" id="ARBA00023136"/>
    </source>
</evidence>
<dbReference type="GO" id="GO:0030145">
    <property type="term" value="F:manganese ion binding"/>
    <property type="evidence" value="ECO:0007669"/>
    <property type="project" value="UniProtKB-UniRule"/>
</dbReference>
<feature type="binding site" evidence="10">
    <location>
        <position position="114"/>
    </location>
    <ligand>
        <name>Mn(2+)</name>
        <dbReference type="ChEBI" id="CHEBI:29035"/>
        <label>2</label>
    </ligand>
</feature>
<dbReference type="HAMAP" id="MF_00575">
    <property type="entry name" value="LpxH"/>
    <property type="match status" value="1"/>
</dbReference>
<dbReference type="PANTHER" id="PTHR34990">
    <property type="entry name" value="UDP-2,3-DIACYLGLUCOSAMINE HYDROLASE-RELATED"/>
    <property type="match status" value="1"/>
</dbReference>
<proteinExistence type="inferred from homology"/>
<dbReference type="GO" id="GO:0009245">
    <property type="term" value="P:lipid A biosynthetic process"/>
    <property type="evidence" value="ECO:0007669"/>
    <property type="project" value="UniProtKB-UniRule"/>
</dbReference>
<keyword evidence="3 10" id="KW-0997">Cell inner membrane</keyword>
<dbReference type="SUPFAM" id="SSF56300">
    <property type="entry name" value="Metallo-dependent phosphatases"/>
    <property type="match status" value="1"/>
</dbReference>
<dbReference type="PANTHER" id="PTHR34990:SF1">
    <property type="entry name" value="UDP-2,3-DIACYLGLUCOSAMINE HYDROLASE"/>
    <property type="match status" value="1"/>
</dbReference>
<protein>
    <recommendedName>
        <fullName evidence="10">UDP-2,3-diacylglucosamine hydrolase</fullName>
        <ecNumber evidence="10">3.6.1.54</ecNumber>
    </recommendedName>
    <alternativeName>
        <fullName evidence="10">UDP-2,3-diacylglucosamine diphosphatase</fullName>
    </alternativeName>
</protein>
<feature type="binding site" evidence="10">
    <location>
        <position position="197"/>
    </location>
    <ligand>
        <name>Mn(2+)</name>
        <dbReference type="ChEBI" id="CHEBI:29035"/>
        <label>1</label>
    </ligand>
</feature>
<comment type="function">
    <text evidence="10">Hydrolyzes the pyrophosphate bond of UDP-2,3-diacylglucosamine to yield 2,3-diacylglucosamine 1-phosphate (lipid X) and UMP by catalyzing the attack of water at the alpha-P atom. Involved in the biosynthesis of lipid A, a phosphorylated glycolipid that anchors the lipopolysaccharide to the outer membrane of the cell.</text>
</comment>
<keyword evidence="1 10" id="KW-1003">Cell membrane</keyword>
<feature type="binding site" evidence="10">
    <location>
        <position position="195"/>
    </location>
    <ligand>
        <name>Mn(2+)</name>
        <dbReference type="ChEBI" id="CHEBI:29035"/>
        <label>2</label>
    </ligand>
</feature>
<keyword evidence="6 10" id="KW-0378">Hydrolase</keyword>
<reference evidence="12 13" key="1">
    <citation type="journal article" date="2018" name="Microbiome">
        <title>Fine metagenomic profile of the Mediterranean stratified and mixed water columns revealed by assembly and recruitment.</title>
        <authorList>
            <person name="Haro-Moreno J.M."/>
            <person name="Lopez-Perez M."/>
            <person name="De La Torre J.R."/>
            <person name="Picazo A."/>
            <person name="Camacho A."/>
            <person name="Rodriguez-Valera F."/>
        </authorList>
    </citation>
    <scope>NUCLEOTIDE SEQUENCE [LARGE SCALE GENOMIC DNA]</scope>
    <source>
        <strain evidence="12">MED-G84</strain>
    </source>
</reference>
<evidence type="ECO:0000256" key="4">
    <source>
        <dbReference type="ARBA" id="ARBA00022556"/>
    </source>
</evidence>
<evidence type="ECO:0000259" key="11">
    <source>
        <dbReference type="Pfam" id="PF00149"/>
    </source>
</evidence>
<feature type="binding site" evidence="10">
    <location>
        <position position="164"/>
    </location>
    <ligand>
        <name>substrate</name>
    </ligand>
</feature>
<keyword evidence="9 10" id="KW-0464">Manganese</keyword>
<dbReference type="InterPro" id="IPR029052">
    <property type="entry name" value="Metallo-depent_PP-like"/>
</dbReference>